<evidence type="ECO:0000313" key="2">
    <source>
        <dbReference type="EMBL" id="MBF8640120.1"/>
    </source>
</evidence>
<feature type="transmembrane region" description="Helical" evidence="1">
    <location>
        <begin position="207"/>
        <end position="224"/>
    </location>
</feature>
<reference evidence="2 3" key="1">
    <citation type="submission" date="2020-10" db="EMBL/GenBank/DDBJ databases">
        <title>Genome sequences of Pseudomonas isolates.</title>
        <authorList>
            <person name="Wessels L."/>
            <person name="Reich F."/>
            <person name="Hammerl J."/>
        </authorList>
    </citation>
    <scope>NUCLEOTIDE SEQUENCE [LARGE SCALE GENOMIC DNA]</scope>
    <source>
        <strain evidence="2 3">20-MO00624-0</strain>
    </source>
</reference>
<keyword evidence="1" id="KW-0472">Membrane</keyword>
<organism evidence="2 3">
    <name type="scientific">Pseudomonas luteola</name>
    <dbReference type="NCBI Taxonomy" id="47886"/>
    <lineage>
        <taxon>Bacteria</taxon>
        <taxon>Pseudomonadati</taxon>
        <taxon>Pseudomonadota</taxon>
        <taxon>Gammaproteobacteria</taxon>
        <taxon>Pseudomonadales</taxon>
        <taxon>Pseudomonadaceae</taxon>
        <taxon>Pseudomonas</taxon>
    </lineage>
</organism>
<accession>A0ABS0FIG0</accession>
<sequence length="228" mass="26657">MGPDFDEGSLKKARSFLLVFSSLLLALWYFKADLNTVSILGNSIKLTRNTENFWAVLALINCYFFFRFIQHLPSDWSTQGERVDRFFKDSLIRTSKYIYKKDNYKSAYEKLQADPDHAHVKDFHLKVDGDYFRPEYNSETGTIEDNNKRYELLFNLFVQYEGAGGLHSISGWSNRVKPSKFIILYSNIVAFIKGIFLSPWFTENVFPMLWALFSIAVSVFNWWITAKP</sequence>
<name>A0ABS0FIG0_PSELU</name>
<dbReference type="RefSeq" id="WP_196122080.1">
    <property type="nucleotide sequence ID" value="NZ_JADMCD010000002.1"/>
</dbReference>
<keyword evidence="3" id="KW-1185">Reference proteome</keyword>
<evidence type="ECO:0000256" key="1">
    <source>
        <dbReference type="SAM" id="Phobius"/>
    </source>
</evidence>
<evidence type="ECO:0008006" key="4">
    <source>
        <dbReference type="Google" id="ProtNLM"/>
    </source>
</evidence>
<proteinExistence type="predicted"/>
<feature type="transmembrane region" description="Helical" evidence="1">
    <location>
        <begin position="182"/>
        <end position="201"/>
    </location>
</feature>
<feature type="transmembrane region" description="Helical" evidence="1">
    <location>
        <begin position="15"/>
        <end position="32"/>
    </location>
</feature>
<feature type="transmembrane region" description="Helical" evidence="1">
    <location>
        <begin position="52"/>
        <end position="69"/>
    </location>
</feature>
<keyword evidence="1" id="KW-1133">Transmembrane helix</keyword>
<gene>
    <name evidence="2" type="ORF">IRZ65_05455</name>
</gene>
<dbReference type="EMBL" id="JADMCD010000002">
    <property type="protein sequence ID" value="MBF8640120.1"/>
    <property type="molecule type" value="Genomic_DNA"/>
</dbReference>
<dbReference type="Proteomes" id="UP000626180">
    <property type="component" value="Unassembled WGS sequence"/>
</dbReference>
<comment type="caution">
    <text evidence="2">The sequence shown here is derived from an EMBL/GenBank/DDBJ whole genome shotgun (WGS) entry which is preliminary data.</text>
</comment>
<keyword evidence="1" id="KW-0812">Transmembrane</keyword>
<evidence type="ECO:0000313" key="3">
    <source>
        <dbReference type="Proteomes" id="UP000626180"/>
    </source>
</evidence>
<protein>
    <recommendedName>
        <fullName evidence="4">SMODS and SLOG-associating 2TM effector domain-containing protein</fullName>
    </recommendedName>
</protein>